<evidence type="ECO:0000313" key="5">
    <source>
        <dbReference type="EMBL" id="KAG0549761.1"/>
    </source>
</evidence>
<proteinExistence type="inferred from homology"/>
<dbReference type="InterPro" id="IPR053932">
    <property type="entry name" value="GeBP-like_DBD"/>
</dbReference>
<feature type="region of interest" description="Disordered" evidence="3">
    <location>
        <begin position="1"/>
        <end position="62"/>
    </location>
</feature>
<evidence type="ECO:0000256" key="1">
    <source>
        <dbReference type="ARBA" id="ARBA00010820"/>
    </source>
</evidence>
<dbReference type="InterPro" id="IPR007592">
    <property type="entry name" value="GEBP"/>
</dbReference>
<accession>A0A921V1K5</accession>
<comment type="similarity">
    <text evidence="1">Belongs to the GeBP family.</text>
</comment>
<sequence length="421" mass="46554">MAPSSPRRKEPSSAAKRASTGPTAPPGRNKRKTPPPLPEASGATQPPAKRKPALFQRTWPPGDEVRILQALATYRRGHGGRLPMPSELFDALDGSLEKKGVGAKELAIKQRSLKRRYDRDAKKTAPPADEHERRLYLLSRHVWGRDRPPRPPVSEVQRATQGKAAGAQASKDAAQEKSADHQSGKEAVKPQAKTLDEMRELYPYLVDEATILVEPAVLESVLLGIEHSDAQALDKKIRKARKQLAKAITESARINNMEMPTVFMFTSSKLQPGKLRMENENNLLVDHLDKTDDVDICTKQRLARVEREVLELREAVIASQSQPKGIRCESAKSGLQSIVAENQIPANILQKKIEAPNGLIHGKNVEVTSKYYCAVPQNVPPIKPKMQGMMLPPFNVFPDMPKKVVKKSPTPCRATCRGAMC</sequence>
<feature type="domain" description="Glabrous enhancer-binding protein-like DBD" evidence="4">
    <location>
        <begin position="55"/>
        <end position="144"/>
    </location>
</feature>
<feature type="region of interest" description="Disordered" evidence="3">
    <location>
        <begin position="141"/>
        <end position="192"/>
    </location>
</feature>
<evidence type="ECO:0000259" key="4">
    <source>
        <dbReference type="Pfam" id="PF04504"/>
    </source>
</evidence>
<dbReference type="EMBL" id="CM027680">
    <property type="protein sequence ID" value="KAG0549761.1"/>
    <property type="molecule type" value="Genomic_DNA"/>
</dbReference>
<feature type="compositionally biased region" description="Low complexity" evidence="3">
    <location>
        <begin position="157"/>
        <end position="172"/>
    </location>
</feature>
<organism evidence="5 6">
    <name type="scientific">Sorghum bicolor</name>
    <name type="common">Sorghum</name>
    <name type="synonym">Sorghum vulgare</name>
    <dbReference type="NCBI Taxonomy" id="4558"/>
    <lineage>
        <taxon>Eukaryota</taxon>
        <taxon>Viridiplantae</taxon>
        <taxon>Streptophyta</taxon>
        <taxon>Embryophyta</taxon>
        <taxon>Tracheophyta</taxon>
        <taxon>Spermatophyta</taxon>
        <taxon>Magnoliopsida</taxon>
        <taxon>Liliopsida</taxon>
        <taxon>Poales</taxon>
        <taxon>Poaceae</taxon>
        <taxon>PACMAD clade</taxon>
        <taxon>Panicoideae</taxon>
        <taxon>Andropogonodae</taxon>
        <taxon>Andropogoneae</taxon>
        <taxon>Sorghinae</taxon>
        <taxon>Sorghum</taxon>
    </lineage>
</organism>
<dbReference type="PANTHER" id="PTHR31662:SF102">
    <property type="entry name" value="TYROSINE SPECIFIC PROTEIN PHOSPHATASE-LIKE"/>
    <property type="match status" value="1"/>
</dbReference>
<name>A0A921V1K5_SORBI</name>
<protein>
    <recommendedName>
        <fullName evidence="4">Glabrous enhancer-binding protein-like DBD domain-containing protein</fullName>
    </recommendedName>
</protein>
<reference evidence="5" key="1">
    <citation type="journal article" date="2019" name="BMC Genomics">
        <title>A new reference genome for Sorghum bicolor reveals high levels of sequence similarity between sweet and grain genotypes: implications for the genetics of sugar metabolism.</title>
        <authorList>
            <person name="Cooper E.A."/>
            <person name="Brenton Z.W."/>
            <person name="Flinn B.S."/>
            <person name="Jenkins J."/>
            <person name="Shu S."/>
            <person name="Flowers D."/>
            <person name="Luo F."/>
            <person name="Wang Y."/>
            <person name="Xia P."/>
            <person name="Barry K."/>
            <person name="Daum C."/>
            <person name="Lipzen A."/>
            <person name="Yoshinaga Y."/>
            <person name="Schmutz J."/>
            <person name="Saski C."/>
            <person name="Vermerris W."/>
            <person name="Kresovich S."/>
        </authorList>
    </citation>
    <scope>NUCLEOTIDE SEQUENCE</scope>
</reference>
<dbReference type="OrthoDB" id="671689at2759"/>
<evidence type="ECO:0000313" key="6">
    <source>
        <dbReference type="Proteomes" id="UP000807115"/>
    </source>
</evidence>
<dbReference type="PANTHER" id="PTHR31662">
    <property type="entry name" value="BNAANNG10740D PROTEIN-RELATED"/>
    <property type="match status" value="1"/>
</dbReference>
<reference evidence="5" key="2">
    <citation type="submission" date="2020-10" db="EMBL/GenBank/DDBJ databases">
        <authorList>
            <person name="Cooper E.A."/>
            <person name="Brenton Z.W."/>
            <person name="Flinn B.S."/>
            <person name="Jenkins J."/>
            <person name="Shu S."/>
            <person name="Flowers D."/>
            <person name="Luo F."/>
            <person name="Wang Y."/>
            <person name="Xia P."/>
            <person name="Barry K."/>
            <person name="Daum C."/>
            <person name="Lipzen A."/>
            <person name="Yoshinaga Y."/>
            <person name="Schmutz J."/>
            <person name="Saski C."/>
            <person name="Vermerris W."/>
            <person name="Kresovich S."/>
        </authorList>
    </citation>
    <scope>NUCLEOTIDE SEQUENCE</scope>
</reference>
<feature type="compositionally biased region" description="Basic and acidic residues" evidence="3">
    <location>
        <begin position="173"/>
        <end position="192"/>
    </location>
</feature>
<gene>
    <name evidence="5" type="ORF">BDA96_01G282500</name>
</gene>
<keyword evidence="2" id="KW-0175">Coiled coil</keyword>
<evidence type="ECO:0000256" key="3">
    <source>
        <dbReference type="SAM" id="MobiDB-lite"/>
    </source>
</evidence>
<dbReference type="Pfam" id="PF04504">
    <property type="entry name" value="GeBP-like_DBD"/>
    <property type="match status" value="1"/>
</dbReference>
<dbReference type="Proteomes" id="UP000807115">
    <property type="component" value="Chromosome 1"/>
</dbReference>
<comment type="caution">
    <text evidence="5">The sequence shown here is derived from an EMBL/GenBank/DDBJ whole genome shotgun (WGS) entry which is preliminary data.</text>
</comment>
<dbReference type="AlphaFoldDB" id="A0A921V1K5"/>
<feature type="coiled-coil region" evidence="2">
    <location>
        <begin position="230"/>
        <end position="257"/>
    </location>
</feature>
<dbReference type="GO" id="GO:0006355">
    <property type="term" value="P:regulation of DNA-templated transcription"/>
    <property type="evidence" value="ECO:0007669"/>
    <property type="project" value="InterPro"/>
</dbReference>
<evidence type="ECO:0000256" key="2">
    <source>
        <dbReference type="SAM" id="Coils"/>
    </source>
</evidence>